<evidence type="ECO:0000256" key="1">
    <source>
        <dbReference type="SAM" id="MobiDB-lite"/>
    </source>
</evidence>
<feature type="region of interest" description="Disordered" evidence="1">
    <location>
        <begin position="135"/>
        <end position="225"/>
    </location>
</feature>
<dbReference type="EMBL" id="CAMXCT030004279">
    <property type="protein sequence ID" value="CAL4795743.1"/>
    <property type="molecule type" value="Genomic_DNA"/>
</dbReference>
<evidence type="ECO:0000313" key="3">
    <source>
        <dbReference type="EMBL" id="CAL4795743.1"/>
    </source>
</evidence>
<reference evidence="3 4" key="2">
    <citation type="submission" date="2024-05" db="EMBL/GenBank/DDBJ databases">
        <authorList>
            <person name="Chen Y."/>
            <person name="Shah S."/>
            <person name="Dougan E. K."/>
            <person name="Thang M."/>
            <person name="Chan C."/>
        </authorList>
    </citation>
    <scope>NUCLEOTIDE SEQUENCE [LARGE SCALE GENOMIC DNA]</scope>
</reference>
<keyword evidence="4" id="KW-1185">Reference proteome</keyword>
<feature type="non-terminal residue" evidence="2">
    <location>
        <position position="1"/>
    </location>
</feature>
<feature type="compositionally biased region" description="Basic and acidic residues" evidence="1">
    <location>
        <begin position="146"/>
        <end position="156"/>
    </location>
</feature>
<dbReference type="Proteomes" id="UP001152797">
    <property type="component" value="Unassembled WGS sequence"/>
</dbReference>
<gene>
    <name evidence="2" type="ORF">C1SCF055_LOCUS33876</name>
</gene>
<evidence type="ECO:0000313" key="4">
    <source>
        <dbReference type="Proteomes" id="UP001152797"/>
    </source>
</evidence>
<dbReference type="AlphaFoldDB" id="A0A9P1DF12"/>
<dbReference type="EMBL" id="CAMXCT010004279">
    <property type="protein sequence ID" value="CAI4008431.1"/>
    <property type="molecule type" value="Genomic_DNA"/>
</dbReference>
<dbReference type="EMBL" id="CAMXCT020004279">
    <property type="protein sequence ID" value="CAL1161806.1"/>
    <property type="molecule type" value="Genomic_DNA"/>
</dbReference>
<evidence type="ECO:0000313" key="2">
    <source>
        <dbReference type="EMBL" id="CAI4008431.1"/>
    </source>
</evidence>
<comment type="caution">
    <text evidence="2">The sequence shown here is derived from an EMBL/GenBank/DDBJ whole genome shotgun (WGS) entry which is preliminary data.</text>
</comment>
<name>A0A9P1DF12_9DINO</name>
<dbReference type="OrthoDB" id="10377686at2759"/>
<proteinExistence type="predicted"/>
<sequence>AILSTLPETRQKAVRGRENKDVAADAVLSGYEMRNQAPAEQDGSGRIAKIFICTVLGASAAWFCRQNWGHVESAMADIQAGVRYSAVPCDGENLLTVEPEESARPAPLRGGDQEQVSWLHLCIARLQGMVQRWSPSRYPIDEGSEKDDPRTPEEKQGLLGPWEDEEEGQSDVSTVQTSPLFHGDEDSMAAIMKLRPSVNDSVGDEEEVDSARPIIGSEREELLSR</sequence>
<protein>
    <submittedName>
        <fullName evidence="2">Uncharacterized protein</fullName>
    </submittedName>
</protein>
<feature type="compositionally biased region" description="Polar residues" evidence="1">
    <location>
        <begin position="170"/>
        <end position="179"/>
    </location>
</feature>
<organism evidence="2">
    <name type="scientific">Cladocopium goreaui</name>
    <dbReference type="NCBI Taxonomy" id="2562237"/>
    <lineage>
        <taxon>Eukaryota</taxon>
        <taxon>Sar</taxon>
        <taxon>Alveolata</taxon>
        <taxon>Dinophyceae</taxon>
        <taxon>Suessiales</taxon>
        <taxon>Symbiodiniaceae</taxon>
        <taxon>Cladocopium</taxon>
    </lineage>
</organism>
<reference evidence="2" key="1">
    <citation type="submission" date="2022-10" db="EMBL/GenBank/DDBJ databases">
        <authorList>
            <person name="Chen Y."/>
            <person name="Dougan E. K."/>
            <person name="Chan C."/>
            <person name="Rhodes N."/>
            <person name="Thang M."/>
        </authorList>
    </citation>
    <scope>NUCLEOTIDE SEQUENCE</scope>
</reference>
<accession>A0A9P1DF12</accession>